<accession>A0A072PKP6</accession>
<reference evidence="1 2" key="1">
    <citation type="submission" date="2013-03" db="EMBL/GenBank/DDBJ databases">
        <title>The Genome Sequence of Exophiala aquamarina CBS 119918.</title>
        <authorList>
            <consortium name="The Broad Institute Genomics Platform"/>
            <person name="Cuomo C."/>
            <person name="de Hoog S."/>
            <person name="Gorbushina A."/>
            <person name="Walker B."/>
            <person name="Young S.K."/>
            <person name="Zeng Q."/>
            <person name="Gargeya S."/>
            <person name="Fitzgerald M."/>
            <person name="Haas B."/>
            <person name="Abouelleil A."/>
            <person name="Allen A.W."/>
            <person name="Alvarado L."/>
            <person name="Arachchi H.M."/>
            <person name="Berlin A.M."/>
            <person name="Chapman S.B."/>
            <person name="Gainer-Dewar J."/>
            <person name="Goldberg J."/>
            <person name="Griggs A."/>
            <person name="Gujja S."/>
            <person name="Hansen M."/>
            <person name="Howarth C."/>
            <person name="Imamovic A."/>
            <person name="Ireland A."/>
            <person name="Larimer J."/>
            <person name="McCowan C."/>
            <person name="Murphy C."/>
            <person name="Pearson M."/>
            <person name="Poon T.W."/>
            <person name="Priest M."/>
            <person name="Roberts A."/>
            <person name="Saif S."/>
            <person name="Shea T."/>
            <person name="Sisk P."/>
            <person name="Sykes S."/>
            <person name="Wortman J."/>
            <person name="Nusbaum C."/>
            <person name="Birren B."/>
        </authorList>
    </citation>
    <scope>NUCLEOTIDE SEQUENCE [LARGE SCALE GENOMIC DNA]</scope>
    <source>
        <strain evidence="1 2">CBS 119918</strain>
    </source>
</reference>
<dbReference type="Proteomes" id="UP000027920">
    <property type="component" value="Unassembled WGS sequence"/>
</dbReference>
<dbReference type="GeneID" id="25279685"/>
<name>A0A072PKP6_9EURO</name>
<dbReference type="HOGENOM" id="CLU_2793978_0_0_1"/>
<comment type="caution">
    <text evidence="1">The sequence shown here is derived from an EMBL/GenBank/DDBJ whole genome shotgun (WGS) entry which is preliminary data.</text>
</comment>
<gene>
    <name evidence="1" type="ORF">A1O9_04756</name>
</gene>
<proteinExistence type="predicted"/>
<organism evidence="1 2">
    <name type="scientific">Exophiala aquamarina CBS 119918</name>
    <dbReference type="NCBI Taxonomy" id="1182545"/>
    <lineage>
        <taxon>Eukaryota</taxon>
        <taxon>Fungi</taxon>
        <taxon>Dikarya</taxon>
        <taxon>Ascomycota</taxon>
        <taxon>Pezizomycotina</taxon>
        <taxon>Eurotiomycetes</taxon>
        <taxon>Chaetothyriomycetidae</taxon>
        <taxon>Chaetothyriales</taxon>
        <taxon>Herpotrichiellaceae</taxon>
        <taxon>Exophiala</taxon>
    </lineage>
</organism>
<keyword evidence="2" id="KW-1185">Reference proteome</keyword>
<dbReference type="RefSeq" id="XP_013262498.1">
    <property type="nucleotide sequence ID" value="XM_013407044.1"/>
</dbReference>
<protein>
    <submittedName>
        <fullName evidence="1">Uncharacterized protein</fullName>
    </submittedName>
</protein>
<dbReference type="VEuPathDB" id="FungiDB:A1O9_04756"/>
<evidence type="ECO:0000313" key="1">
    <source>
        <dbReference type="EMBL" id="KEF59908.1"/>
    </source>
</evidence>
<sequence>MSQNEDPSSGLQHRIGSARWTDGLVCDSNHSGTEPCSKILVRRTISQQCKGRCSRGRLYKASKSFYQL</sequence>
<dbReference type="EMBL" id="AMGV01000003">
    <property type="protein sequence ID" value="KEF59908.1"/>
    <property type="molecule type" value="Genomic_DNA"/>
</dbReference>
<dbReference type="AlphaFoldDB" id="A0A072PKP6"/>
<evidence type="ECO:0000313" key="2">
    <source>
        <dbReference type="Proteomes" id="UP000027920"/>
    </source>
</evidence>